<dbReference type="AlphaFoldDB" id="A0A420GA43"/>
<evidence type="ECO:0008006" key="6">
    <source>
        <dbReference type="Google" id="ProtNLM"/>
    </source>
</evidence>
<reference evidence="4 5" key="1">
    <citation type="submission" date="2016-07" db="EMBL/GenBank/DDBJ databases">
        <title>Genome analysis of Sphingobacterium siyangense T12B17.</title>
        <authorList>
            <person name="Xu D."/>
            <person name="Su Y."/>
            <person name="Zheng S."/>
        </authorList>
    </citation>
    <scope>NUCLEOTIDE SEQUENCE [LARGE SCALE GENOMIC DNA]</scope>
    <source>
        <strain evidence="4 5">T12B17</strain>
    </source>
</reference>
<feature type="chain" id="PRO_5018989935" description="DUF3823 domain-containing protein" evidence="1">
    <location>
        <begin position="20"/>
        <end position="225"/>
    </location>
</feature>
<evidence type="ECO:0000313" key="4">
    <source>
        <dbReference type="EMBL" id="RKF42072.1"/>
    </source>
</evidence>
<dbReference type="InterPro" id="IPR024278">
    <property type="entry name" value="DUF3823_N"/>
</dbReference>
<dbReference type="Pfam" id="PF18003">
    <property type="entry name" value="DUF3823_C"/>
    <property type="match status" value="1"/>
</dbReference>
<protein>
    <recommendedName>
        <fullName evidence="6">DUF3823 domain-containing protein</fullName>
    </recommendedName>
</protein>
<dbReference type="InterPro" id="IPR041186">
    <property type="entry name" value="DUF3823_C"/>
</dbReference>
<dbReference type="Pfam" id="PF12866">
    <property type="entry name" value="DUF3823"/>
    <property type="match status" value="1"/>
</dbReference>
<dbReference type="EMBL" id="MCAQ01000001">
    <property type="protein sequence ID" value="RKF42072.1"/>
    <property type="molecule type" value="Genomic_DNA"/>
</dbReference>
<feature type="signal peptide" evidence="1">
    <location>
        <begin position="1"/>
        <end position="19"/>
    </location>
</feature>
<sequence>MKIKFLSLLVAFASLLVVGCKYDNFEAPKSTLSGRVVYEGKAIGVRNNGPQLELWQDGYPLRSAIPVYFDQDGSFSVSLFDGEYKLVRKGDSPWLQQATDTVLVQVKGNTTIDVPVTPYFTVTNESFQKNNNSITANFTVNRIVGTANLEFVRLYLGKSVLTDQVQRELRVDANLANVAFGQPTSIVGELPDNLKNLDYVFARIGVKATVSGEYYYTAVQKIALK</sequence>
<gene>
    <name evidence="4" type="ORF">BCY89_00795</name>
</gene>
<accession>A0A420GA43</accession>
<comment type="caution">
    <text evidence="4">The sequence shown here is derived from an EMBL/GenBank/DDBJ whole genome shotgun (WGS) entry which is preliminary data.</text>
</comment>
<dbReference type="RefSeq" id="WP_075993521.1">
    <property type="nucleotide sequence ID" value="NZ_CP080574.1"/>
</dbReference>
<organism evidence="4 5">
    <name type="scientific">Sphingobacterium siyangense</name>
    <dbReference type="NCBI Taxonomy" id="459529"/>
    <lineage>
        <taxon>Bacteria</taxon>
        <taxon>Pseudomonadati</taxon>
        <taxon>Bacteroidota</taxon>
        <taxon>Sphingobacteriia</taxon>
        <taxon>Sphingobacteriales</taxon>
        <taxon>Sphingobacteriaceae</taxon>
        <taxon>Sphingobacterium</taxon>
    </lineage>
</organism>
<evidence type="ECO:0000259" key="3">
    <source>
        <dbReference type="Pfam" id="PF18003"/>
    </source>
</evidence>
<proteinExistence type="predicted"/>
<feature type="domain" description="DUF3823" evidence="3">
    <location>
        <begin position="120"/>
        <end position="221"/>
    </location>
</feature>
<dbReference type="Gene3D" id="2.60.40.2060">
    <property type="match status" value="1"/>
</dbReference>
<feature type="domain" description="DUF3823" evidence="2">
    <location>
        <begin position="30"/>
        <end position="117"/>
    </location>
</feature>
<dbReference type="PROSITE" id="PS51257">
    <property type="entry name" value="PROKAR_LIPOPROTEIN"/>
    <property type="match status" value="1"/>
</dbReference>
<dbReference type="Proteomes" id="UP000286402">
    <property type="component" value="Unassembled WGS sequence"/>
</dbReference>
<dbReference type="GeneID" id="88832109"/>
<dbReference type="Gene3D" id="2.60.40.1120">
    <property type="entry name" value="Carboxypeptidase-like, regulatory domain"/>
    <property type="match status" value="1"/>
</dbReference>
<name>A0A420GA43_9SPHI</name>
<evidence type="ECO:0000256" key="1">
    <source>
        <dbReference type="SAM" id="SignalP"/>
    </source>
</evidence>
<evidence type="ECO:0000259" key="2">
    <source>
        <dbReference type="Pfam" id="PF12866"/>
    </source>
</evidence>
<evidence type="ECO:0000313" key="5">
    <source>
        <dbReference type="Proteomes" id="UP000286402"/>
    </source>
</evidence>
<keyword evidence="1" id="KW-0732">Signal</keyword>
<keyword evidence="5" id="KW-1185">Reference proteome</keyword>